<evidence type="ECO:0000256" key="5">
    <source>
        <dbReference type="ARBA" id="ARBA00023242"/>
    </source>
</evidence>
<organism evidence="8 9">
    <name type="scientific">Metarhizium rileyi (strain RCEF 4871)</name>
    <name type="common">Nomuraea rileyi</name>
    <dbReference type="NCBI Taxonomy" id="1649241"/>
    <lineage>
        <taxon>Eukaryota</taxon>
        <taxon>Fungi</taxon>
        <taxon>Dikarya</taxon>
        <taxon>Ascomycota</taxon>
        <taxon>Pezizomycotina</taxon>
        <taxon>Sordariomycetes</taxon>
        <taxon>Hypocreomycetidae</taxon>
        <taxon>Hypocreales</taxon>
        <taxon>Clavicipitaceae</taxon>
        <taxon>Metarhizium</taxon>
    </lineage>
</organism>
<feature type="domain" description="Zn(2)-C6 fungal-type" evidence="7">
    <location>
        <begin position="34"/>
        <end position="64"/>
    </location>
</feature>
<dbReference type="PROSITE" id="PS00463">
    <property type="entry name" value="ZN2_CY6_FUNGAL_1"/>
    <property type="match status" value="1"/>
</dbReference>
<evidence type="ECO:0000313" key="8">
    <source>
        <dbReference type="EMBL" id="TWU71831.1"/>
    </source>
</evidence>
<gene>
    <name evidence="8" type="ORF">ED733_002164</name>
</gene>
<dbReference type="GO" id="GO:0003677">
    <property type="term" value="F:DNA binding"/>
    <property type="evidence" value="ECO:0007669"/>
    <property type="project" value="UniProtKB-KW"/>
</dbReference>
<feature type="compositionally biased region" description="Polar residues" evidence="6">
    <location>
        <begin position="1"/>
        <end position="10"/>
    </location>
</feature>
<evidence type="ECO:0000256" key="3">
    <source>
        <dbReference type="ARBA" id="ARBA00023125"/>
    </source>
</evidence>
<keyword evidence="1" id="KW-0479">Metal-binding</keyword>
<dbReference type="CDD" id="cd00067">
    <property type="entry name" value="GAL4"/>
    <property type="match status" value="1"/>
</dbReference>
<dbReference type="Gene3D" id="4.10.240.10">
    <property type="entry name" value="Zn(2)-C6 fungal-type DNA-binding domain"/>
    <property type="match status" value="1"/>
</dbReference>
<evidence type="ECO:0000313" key="9">
    <source>
        <dbReference type="Proteomes" id="UP000317257"/>
    </source>
</evidence>
<dbReference type="InterPro" id="IPR036864">
    <property type="entry name" value="Zn2-C6_fun-type_DNA-bd_sf"/>
</dbReference>
<dbReference type="GO" id="GO:0045122">
    <property type="term" value="P:aflatoxin biosynthetic process"/>
    <property type="evidence" value="ECO:0007669"/>
    <property type="project" value="InterPro"/>
</dbReference>
<dbReference type="Proteomes" id="UP000317257">
    <property type="component" value="Unassembled WGS sequence"/>
</dbReference>
<keyword evidence="5" id="KW-0539">Nucleus</keyword>
<feature type="compositionally biased region" description="Basic and acidic residues" evidence="6">
    <location>
        <begin position="408"/>
        <end position="420"/>
    </location>
</feature>
<feature type="compositionally biased region" description="Basic residues" evidence="6">
    <location>
        <begin position="15"/>
        <end position="26"/>
    </location>
</feature>
<dbReference type="InterPro" id="IPR001138">
    <property type="entry name" value="Zn2Cys6_DnaBD"/>
</dbReference>
<dbReference type="PRINTS" id="PR00755">
    <property type="entry name" value="AFLATOXINBRP"/>
</dbReference>
<evidence type="ECO:0000259" key="7">
    <source>
        <dbReference type="PROSITE" id="PS50048"/>
    </source>
</evidence>
<dbReference type="InterPro" id="IPR013700">
    <property type="entry name" value="AflR"/>
</dbReference>
<evidence type="ECO:0000256" key="4">
    <source>
        <dbReference type="ARBA" id="ARBA00023163"/>
    </source>
</evidence>
<dbReference type="Pfam" id="PF08493">
    <property type="entry name" value="AflR"/>
    <property type="match status" value="1"/>
</dbReference>
<feature type="region of interest" description="Disordered" evidence="6">
    <location>
        <begin position="118"/>
        <end position="158"/>
    </location>
</feature>
<accession>A0A5C6G6D5</accession>
<sequence>MASSSSSQGVEHQHQHQLRKSRRPGVPRIKFRSSCDLCTEAKVRCDKQHPQCGRCVRIGSSCHYSVSMRSGKPAINLFKSVSVNAATVPTSPRQSAPSDAARRLRTLSLDELLRQQEGADQLSHSHSHSHSHAVHAMSQGRSSESVTECSTPPGPESVSSSLVLSKVFHDQETTSLDIDHALPDSPCQFQLASSAEGNKMMAFRFEDATDLPFNDYFSTMESDFQPSAALDSQSLGFSLSVHPLLDSGYRSHSDVSDLESPGLSKIATPPMGVGANDDMIATGAALQHPHIQMTGHSCLRTAKEIQRSIIRMAPGEDTMRSDFSIRACTPPIISTDQALLTCSSSSQRLIDILQCECEADAHLPFLVAVLISKMLAIYGAIAKLDDATSFDWGSVARFQQEQEQEQEQEQKQEQEQEQKKVQEQDVFGAVQLQFGAYSVVDKELEEVLTSHLVLHEVSKLGRLITLYDDKYCQGGQAESSSEALTIYSALSQFIQGRYTRTRAACELEIRGHLPTAGTWNFDNSPSQPTCCR</sequence>
<dbReference type="SMART" id="SM00066">
    <property type="entry name" value="GAL4"/>
    <property type="match status" value="1"/>
</dbReference>
<dbReference type="GO" id="GO:0005634">
    <property type="term" value="C:nucleus"/>
    <property type="evidence" value="ECO:0007669"/>
    <property type="project" value="InterPro"/>
</dbReference>
<dbReference type="PANTHER" id="PTHR31069">
    <property type="entry name" value="OLEATE-ACTIVATED TRANSCRIPTION FACTOR 1-RELATED"/>
    <property type="match status" value="1"/>
</dbReference>
<keyword evidence="4" id="KW-0804">Transcription</keyword>
<dbReference type="Pfam" id="PF00172">
    <property type="entry name" value="Zn_clus"/>
    <property type="match status" value="1"/>
</dbReference>
<reference evidence="9" key="1">
    <citation type="submission" date="2018-12" db="EMBL/GenBank/DDBJ databases">
        <title>The complete genome of Metarhizium rileyi, a key fungal pathogen of Lepidoptera.</title>
        <authorList>
            <person name="Binneck E."/>
            <person name="Lastra C.C.L."/>
            <person name="Sosa-Gomez D.R."/>
        </authorList>
    </citation>
    <scope>NUCLEOTIDE SEQUENCE [LARGE SCALE GENOMIC DNA]</scope>
    <source>
        <strain evidence="9">Cep018-CH2</strain>
    </source>
</reference>
<feature type="region of interest" description="Disordered" evidence="6">
    <location>
        <begin position="1"/>
        <end position="26"/>
    </location>
</feature>
<feature type="region of interest" description="Disordered" evidence="6">
    <location>
        <begin position="401"/>
        <end position="420"/>
    </location>
</feature>
<dbReference type="SUPFAM" id="SSF57701">
    <property type="entry name" value="Zn2/Cys6 DNA-binding domain"/>
    <property type="match status" value="1"/>
</dbReference>
<feature type="compositionally biased region" description="Polar residues" evidence="6">
    <location>
        <begin position="139"/>
        <end position="150"/>
    </location>
</feature>
<keyword evidence="3" id="KW-0238">DNA-binding</keyword>
<dbReference type="AlphaFoldDB" id="A0A5C6G6D5"/>
<dbReference type="PROSITE" id="PS50048">
    <property type="entry name" value="ZN2_CY6_FUNGAL_2"/>
    <property type="match status" value="1"/>
</dbReference>
<dbReference type="GO" id="GO:0008270">
    <property type="term" value="F:zinc ion binding"/>
    <property type="evidence" value="ECO:0007669"/>
    <property type="project" value="InterPro"/>
</dbReference>
<dbReference type="EMBL" id="SBHS01000036">
    <property type="protein sequence ID" value="TWU71831.1"/>
    <property type="molecule type" value="Genomic_DNA"/>
</dbReference>
<evidence type="ECO:0000256" key="2">
    <source>
        <dbReference type="ARBA" id="ARBA00023015"/>
    </source>
</evidence>
<protein>
    <recommendedName>
        <fullName evidence="7">Zn(2)-C6 fungal-type domain-containing protein</fullName>
    </recommendedName>
</protein>
<keyword evidence="2" id="KW-0805">Transcription regulation</keyword>
<comment type="caution">
    <text evidence="8">The sequence shown here is derived from an EMBL/GenBank/DDBJ whole genome shotgun (WGS) entry which is preliminary data.</text>
</comment>
<evidence type="ECO:0000256" key="6">
    <source>
        <dbReference type="SAM" id="MobiDB-lite"/>
    </source>
</evidence>
<evidence type="ECO:0000256" key="1">
    <source>
        <dbReference type="ARBA" id="ARBA00022723"/>
    </source>
</evidence>
<dbReference type="InterPro" id="IPR050675">
    <property type="entry name" value="OAF3"/>
</dbReference>
<name>A0A5C6G6D5_METRR</name>
<proteinExistence type="predicted"/>
<dbReference type="PANTHER" id="PTHR31069:SF32">
    <property type="entry name" value="ARGININE METABOLISM REGULATION PROTEIN II"/>
    <property type="match status" value="1"/>
</dbReference>
<dbReference type="GO" id="GO:0000981">
    <property type="term" value="F:DNA-binding transcription factor activity, RNA polymerase II-specific"/>
    <property type="evidence" value="ECO:0007669"/>
    <property type="project" value="InterPro"/>
</dbReference>